<gene>
    <name evidence="2" type="ORF">SAMN05920897_11018</name>
</gene>
<feature type="region of interest" description="Disordered" evidence="1">
    <location>
        <begin position="64"/>
        <end position="94"/>
    </location>
</feature>
<reference evidence="3" key="1">
    <citation type="submission" date="2017-01" db="EMBL/GenBank/DDBJ databases">
        <authorList>
            <person name="Varghese N."/>
            <person name="Submissions S."/>
        </authorList>
    </citation>
    <scope>NUCLEOTIDE SEQUENCE [LARGE SCALE GENOMIC DNA]</scope>
    <source>
        <strain evidence="3">ASpG1</strain>
    </source>
</reference>
<dbReference type="InterPro" id="IPR036679">
    <property type="entry name" value="FlgN-like_sf"/>
</dbReference>
<sequence length="131" mass="15071">MTKDRLEDYRGQAKEHLLRYLDLLERQHQAITEGDTDRLEALVLESGDALAGLESVQRVLAAREREPASGERAEMESLVARAREQQKKNEECLRERRDDLGRRITELRIPRRARSVFAPPAHGGRSIDLTR</sequence>
<name>A0A1N6TE03_9SPIO</name>
<dbReference type="SUPFAM" id="SSF140566">
    <property type="entry name" value="FlgN-like"/>
    <property type="match status" value="1"/>
</dbReference>
<accession>A0A1N6TE03</accession>
<protein>
    <recommendedName>
        <fullName evidence="4">FlgN protein</fullName>
    </recommendedName>
</protein>
<evidence type="ECO:0008006" key="4">
    <source>
        <dbReference type="Google" id="ProtNLM"/>
    </source>
</evidence>
<evidence type="ECO:0000313" key="2">
    <source>
        <dbReference type="EMBL" id="SIQ51553.1"/>
    </source>
</evidence>
<keyword evidence="3" id="KW-1185">Reference proteome</keyword>
<dbReference type="EMBL" id="FTMS01000010">
    <property type="protein sequence ID" value="SIQ51553.1"/>
    <property type="molecule type" value="Genomic_DNA"/>
</dbReference>
<dbReference type="GO" id="GO:0044780">
    <property type="term" value="P:bacterial-type flagellum assembly"/>
    <property type="evidence" value="ECO:0007669"/>
    <property type="project" value="InterPro"/>
</dbReference>
<dbReference type="RefSeq" id="WP_076488872.1">
    <property type="nucleotide sequence ID" value="NZ_FTMS01000010.1"/>
</dbReference>
<dbReference type="OrthoDB" id="9928495at2"/>
<proteinExistence type="predicted"/>
<organism evidence="2 3">
    <name type="scientific">Alkalispirochaeta americana</name>
    <dbReference type="NCBI Taxonomy" id="159291"/>
    <lineage>
        <taxon>Bacteria</taxon>
        <taxon>Pseudomonadati</taxon>
        <taxon>Spirochaetota</taxon>
        <taxon>Spirochaetia</taxon>
        <taxon>Spirochaetales</taxon>
        <taxon>Spirochaetaceae</taxon>
        <taxon>Alkalispirochaeta</taxon>
    </lineage>
</organism>
<dbReference type="Proteomes" id="UP000186400">
    <property type="component" value="Unassembled WGS sequence"/>
</dbReference>
<evidence type="ECO:0000256" key="1">
    <source>
        <dbReference type="SAM" id="MobiDB-lite"/>
    </source>
</evidence>
<dbReference type="STRING" id="159291.SAMN05920897_11018"/>
<dbReference type="AlphaFoldDB" id="A0A1N6TE03"/>
<evidence type="ECO:0000313" key="3">
    <source>
        <dbReference type="Proteomes" id="UP000186400"/>
    </source>
</evidence>